<accession>A0ABW4KRJ3</accession>
<reference evidence="3" key="1">
    <citation type="journal article" date="2019" name="Int. J. Syst. Evol. Microbiol.">
        <title>The Global Catalogue of Microorganisms (GCM) 10K type strain sequencing project: providing services to taxonomists for standard genome sequencing and annotation.</title>
        <authorList>
            <consortium name="The Broad Institute Genomics Platform"/>
            <consortium name="The Broad Institute Genome Sequencing Center for Infectious Disease"/>
            <person name="Wu L."/>
            <person name="Ma J."/>
        </authorList>
    </citation>
    <scope>NUCLEOTIDE SEQUENCE [LARGE SCALE GENOMIC DNA]</scope>
    <source>
        <strain evidence="3">LMG 29247</strain>
    </source>
</reference>
<feature type="region of interest" description="Disordered" evidence="1">
    <location>
        <begin position="67"/>
        <end position="90"/>
    </location>
</feature>
<keyword evidence="3" id="KW-1185">Reference proteome</keyword>
<evidence type="ECO:0000313" key="2">
    <source>
        <dbReference type="EMBL" id="MFD1709836.1"/>
    </source>
</evidence>
<dbReference type="Proteomes" id="UP001597304">
    <property type="component" value="Unassembled WGS sequence"/>
</dbReference>
<evidence type="ECO:0000256" key="1">
    <source>
        <dbReference type="SAM" id="MobiDB-lite"/>
    </source>
</evidence>
<comment type="caution">
    <text evidence="2">The sequence shown here is derived from an EMBL/GenBank/DDBJ whole genome shotgun (WGS) entry which is preliminary data.</text>
</comment>
<evidence type="ECO:0000313" key="3">
    <source>
        <dbReference type="Proteomes" id="UP001597304"/>
    </source>
</evidence>
<dbReference type="EMBL" id="JBHUEJ010000011">
    <property type="protein sequence ID" value="MFD1709836.1"/>
    <property type="molecule type" value="Genomic_DNA"/>
</dbReference>
<organism evidence="2 3">
    <name type="scientific">Ottowia flava</name>
    <dbReference type="NCBI Taxonomy" id="2675430"/>
    <lineage>
        <taxon>Bacteria</taxon>
        <taxon>Pseudomonadati</taxon>
        <taxon>Pseudomonadota</taxon>
        <taxon>Betaproteobacteria</taxon>
        <taxon>Burkholderiales</taxon>
        <taxon>Comamonadaceae</taxon>
        <taxon>Ottowia</taxon>
    </lineage>
</organism>
<evidence type="ECO:0008006" key="4">
    <source>
        <dbReference type="Google" id="ProtNLM"/>
    </source>
</evidence>
<sequence length="188" mass="20358">MALKITETHVFELNAPPSALDVAILVGVTRQAIANMLSDNRLGSPKTNGELLLAYCARLRETASNRGQVIRSDGDGDLNPQQEKAQLDRSRREAQEIKNAVARGEFAPIELLTNTLASASVAVADQFDQLPNMVRKSCPDMRPGEVETVQRVINNARNAWVRGTAALVSESLDEDMGQDEGEGDDASV</sequence>
<gene>
    <name evidence="2" type="ORF">ACFSF0_04410</name>
</gene>
<dbReference type="RefSeq" id="WP_147914093.1">
    <property type="nucleotide sequence ID" value="NZ_JBHUEJ010000011.1"/>
</dbReference>
<protein>
    <recommendedName>
        <fullName evidence="4">Terminase small subunit</fullName>
    </recommendedName>
</protein>
<name>A0ABW4KRJ3_9BURK</name>
<proteinExistence type="predicted"/>